<dbReference type="Gene3D" id="2.40.30.170">
    <property type="match status" value="1"/>
</dbReference>
<dbReference type="InterPro" id="IPR058627">
    <property type="entry name" value="MdtA-like_C"/>
</dbReference>
<protein>
    <submittedName>
        <fullName evidence="5">Efflux RND transporter periplasmic adaptor subunit</fullName>
    </submittedName>
</protein>
<dbReference type="InterPro" id="IPR050465">
    <property type="entry name" value="UPF0194_transport"/>
</dbReference>
<comment type="subcellular location">
    <subcellularLocation>
        <location evidence="1">Cell envelope</location>
    </subcellularLocation>
</comment>
<dbReference type="PANTHER" id="PTHR32347">
    <property type="entry name" value="EFFLUX SYSTEM COMPONENT YKNX-RELATED"/>
    <property type="match status" value="1"/>
</dbReference>
<evidence type="ECO:0000259" key="4">
    <source>
        <dbReference type="Pfam" id="PF25967"/>
    </source>
</evidence>
<reference evidence="5" key="2">
    <citation type="journal article" date="2021" name="PeerJ">
        <title>Extensive microbial diversity within the chicken gut microbiome revealed by metagenomics and culture.</title>
        <authorList>
            <person name="Gilroy R."/>
            <person name="Ravi A."/>
            <person name="Getino M."/>
            <person name="Pursley I."/>
            <person name="Horton D.L."/>
            <person name="Alikhan N.F."/>
            <person name="Baker D."/>
            <person name="Gharbi K."/>
            <person name="Hall N."/>
            <person name="Watson M."/>
            <person name="Adriaenssens E.M."/>
            <person name="Foster-Nyarko E."/>
            <person name="Jarju S."/>
            <person name="Secka A."/>
            <person name="Antonio M."/>
            <person name="Oren A."/>
            <person name="Chaudhuri R.R."/>
            <person name="La Ragione R."/>
            <person name="Hildebrand F."/>
            <person name="Pallen M.J."/>
        </authorList>
    </citation>
    <scope>NUCLEOTIDE SEQUENCE</scope>
    <source>
        <strain evidence="5">ChiSjej6B24-2974</strain>
    </source>
</reference>
<evidence type="ECO:0000313" key="5">
    <source>
        <dbReference type="EMBL" id="HIQ84167.1"/>
    </source>
</evidence>
<accession>A0A9D0ZPW8</accession>
<evidence type="ECO:0000256" key="2">
    <source>
        <dbReference type="ARBA" id="ARBA00023054"/>
    </source>
</evidence>
<organism evidence="5 6">
    <name type="scientific">Candidatus Pullichristensenella stercorigallinarum</name>
    <dbReference type="NCBI Taxonomy" id="2840909"/>
    <lineage>
        <taxon>Bacteria</taxon>
        <taxon>Bacillati</taxon>
        <taxon>Bacillota</taxon>
        <taxon>Clostridia</taxon>
        <taxon>Candidatus Pullichristensenella</taxon>
    </lineage>
</organism>
<dbReference type="EMBL" id="DVFZ01000130">
    <property type="protein sequence ID" value="HIQ84167.1"/>
    <property type="molecule type" value="Genomic_DNA"/>
</dbReference>
<dbReference type="GO" id="GO:0030313">
    <property type="term" value="C:cell envelope"/>
    <property type="evidence" value="ECO:0007669"/>
    <property type="project" value="UniProtKB-SubCell"/>
</dbReference>
<reference evidence="5" key="1">
    <citation type="submission" date="2020-10" db="EMBL/GenBank/DDBJ databases">
        <authorList>
            <person name="Gilroy R."/>
        </authorList>
    </citation>
    <scope>NUCLEOTIDE SEQUENCE</scope>
    <source>
        <strain evidence="5">ChiSjej6B24-2974</strain>
    </source>
</reference>
<dbReference type="Gene3D" id="2.40.50.100">
    <property type="match status" value="1"/>
</dbReference>
<dbReference type="AlphaFoldDB" id="A0A9D0ZPW8"/>
<evidence type="ECO:0000313" key="6">
    <source>
        <dbReference type="Proteomes" id="UP000824260"/>
    </source>
</evidence>
<feature type="compositionally biased region" description="Polar residues" evidence="3">
    <location>
        <begin position="431"/>
        <end position="443"/>
    </location>
</feature>
<evidence type="ECO:0000256" key="1">
    <source>
        <dbReference type="ARBA" id="ARBA00004196"/>
    </source>
</evidence>
<proteinExistence type="predicted"/>
<dbReference type="Proteomes" id="UP000824260">
    <property type="component" value="Unassembled WGS sequence"/>
</dbReference>
<dbReference type="PROSITE" id="PS51257">
    <property type="entry name" value="PROKAR_LIPOPROTEIN"/>
    <property type="match status" value="1"/>
</dbReference>
<sequence>MAKRKTKTWKRRMARIICLILIVAACVVGWDALRPLVIAESVPVYAQYTVETGDIETSMSLSGSISLRESETFSASDRTTVQEVYVEADQRVNDGDDLLRLANGETFQSSIDGTVTELNVSAGDAVWPQMTLVTVGDLDNLRVSTSVDEYDIDKVSVGQACSVTVISLGLTFETEIDHVNRVSSSAGSIASYTVTADIDAPENVLPGMQATVTIPRESVSGVNILAMAALSFDEDGEPYVLMENAEGGYDEVPVTTGINDGMYVEITDGLEAGDAVYVQTGTESVESVLSLTGLYKAIFGETTVINDRSGGNRGMGASSGFPEEMGNMELPEGMELPDGMTMPEGMEPAAAEDAPTAGDEEALSDANAAESTETTSSAQPTASAQPAENVEPPDGMAMPEGMEPPDGTQPAGGGVTSQETERNDAGAAMPDSNNAEGDNNNAQ</sequence>
<comment type="caution">
    <text evidence="5">The sequence shown here is derived from an EMBL/GenBank/DDBJ whole genome shotgun (WGS) entry which is preliminary data.</text>
</comment>
<dbReference type="PANTHER" id="PTHR32347:SF14">
    <property type="entry name" value="EFFLUX SYSTEM COMPONENT YKNX-RELATED"/>
    <property type="match status" value="1"/>
</dbReference>
<evidence type="ECO:0000256" key="3">
    <source>
        <dbReference type="SAM" id="MobiDB-lite"/>
    </source>
</evidence>
<name>A0A9D0ZPW8_9FIRM</name>
<dbReference type="Gene3D" id="2.40.420.20">
    <property type="match status" value="1"/>
</dbReference>
<feature type="domain" description="Multidrug resistance protein MdtA-like C-terminal permuted SH3" evidence="4">
    <location>
        <begin position="228"/>
        <end position="278"/>
    </location>
</feature>
<feature type="region of interest" description="Disordered" evidence="3">
    <location>
        <begin position="335"/>
        <end position="443"/>
    </location>
</feature>
<feature type="compositionally biased region" description="Low complexity" evidence="3">
    <location>
        <begin position="368"/>
        <end position="387"/>
    </location>
</feature>
<dbReference type="Pfam" id="PF25967">
    <property type="entry name" value="RND-MFP_C"/>
    <property type="match status" value="1"/>
</dbReference>
<gene>
    <name evidence="5" type="ORF">IAA52_13840</name>
</gene>
<keyword evidence="2" id="KW-0175">Coiled coil</keyword>